<keyword evidence="1" id="KW-0175">Coiled coil</keyword>
<evidence type="ECO:0000313" key="4">
    <source>
        <dbReference type="WBParaSite" id="PDA_v2.g27264.t1"/>
    </source>
</evidence>
<reference evidence="4" key="1">
    <citation type="submission" date="2022-11" db="UniProtKB">
        <authorList>
            <consortium name="WormBaseParasite"/>
        </authorList>
    </citation>
    <scope>IDENTIFICATION</scope>
</reference>
<keyword evidence="3" id="KW-1185">Reference proteome</keyword>
<evidence type="ECO:0000256" key="2">
    <source>
        <dbReference type="SAM" id="MobiDB-lite"/>
    </source>
</evidence>
<evidence type="ECO:0000313" key="3">
    <source>
        <dbReference type="Proteomes" id="UP000887578"/>
    </source>
</evidence>
<dbReference type="Proteomes" id="UP000887578">
    <property type="component" value="Unplaced"/>
</dbReference>
<accession>A0A914Q872</accession>
<dbReference type="PANTHER" id="PTHR47331:SF5">
    <property type="entry name" value="RIBONUCLEASE H"/>
    <property type="match status" value="1"/>
</dbReference>
<organism evidence="3 4">
    <name type="scientific">Panagrolaimus davidi</name>
    <dbReference type="NCBI Taxonomy" id="227884"/>
    <lineage>
        <taxon>Eukaryota</taxon>
        <taxon>Metazoa</taxon>
        <taxon>Ecdysozoa</taxon>
        <taxon>Nematoda</taxon>
        <taxon>Chromadorea</taxon>
        <taxon>Rhabditida</taxon>
        <taxon>Tylenchina</taxon>
        <taxon>Panagrolaimomorpha</taxon>
        <taxon>Panagrolaimoidea</taxon>
        <taxon>Panagrolaimidae</taxon>
        <taxon>Panagrolaimus</taxon>
    </lineage>
</organism>
<sequence>MSLGIRQQLGKSKTRGKQLLHRSDNLTPKWNDDTKSYLLSFLPQLEKELDRLKNLFLEWENHVNEMDDDADRDTEQQLFDSWKEDEEYVNLISDLECTINFGQSIKEPTKPIDTKIPAKIAVQDIKKFDGDYMKWNPFWQRFVLNIDSKSYAPIDKLDTLLGLLDGKAYDEVQGFAVIGENYDAVKQTLIDRYGNNKRVIYELQNKLHMIPPAKATATSLRETITSITNVCRQMENLGIDLNNATTKWEIIRKMPTEERNELSIAYQTEQETTTNDILKKMKQYKLKAEIRAQTEKESYSYPDSPPSFKFARSPSKKWVCSFCNDNHPSGACDKFKSIAERINQLRSQQRCFKCAGRYHSSKECRANVTCQHCNGHHRSFLCDKSKSSNFTKPTAATKTNVFLAAERIQLLQQNQSPLLAKEITVKNAENDKEARAVVFLDSGAQRNYVSNDLVRKLYHVL</sequence>
<name>A0A914Q872_9BILA</name>
<dbReference type="Pfam" id="PF03564">
    <property type="entry name" value="DUF1759"/>
    <property type="match status" value="1"/>
</dbReference>
<dbReference type="WBParaSite" id="PDA_v2.g27264.t1">
    <property type="protein sequence ID" value="PDA_v2.g27264.t1"/>
    <property type="gene ID" value="PDA_v2.g27264"/>
</dbReference>
<feature type="region of interest" description="Disordered" evidence="2">
    <location>
        <begin position="1"/>
        <end position="25"/>
    </location>
</feature>
<dbReference type="PANTHER" id="PTHR47331">
    <property type="entry name" value="PHD-TYPE DOMAIN-CONTAINING PROTEIN"/>
    <property type="match status" value="1"/>
</dbReference>
<dbReference type="AlphaFoldDB" id="A0A914Q872"/>
<protein>
    <submittedName>
        <fullName evidence="4">Peptidase aspartic putative domain-containing protein</fullName>
    </submittedName>
</protein>
<feature type="coiled-coil region" evidence="1">
    <location>
        <begin position="42"/>
        <end position="69"/>
    </location>
</feature>
<evidence type="ECO:0000256" key="1">
    <source>
        <dbReference type="SAM" id="Coils"/>
    </source>
</evidence>
<proteinExistence type="predicted"/>
<dbReference type="InterPro" id="IPR005312">
    <property type="entry name" value="DUF1759"/>
</dbReference>